<dbReference type="PANTHER" id="PTHR30572:SF18">
    <property type="entry name" value="ABC-TYPE MACROLIDE FAMILY EXPORT SYSTEM PERMEASE COMPONENT 2"/>
    <property type="match status" value="1"/>
</dbReference>
<organism evidence="9 10">
    <name type="scientific">Ilyomonas limi</name>
    <dbReference type="NCBI Taxonomy" id="2575867"/>
    <lineage>
        <taxon>Bacteria</taxon>
        <taxon>Pseudomonadati</taxon>
        <taxon>Bacteroidota</taxon>
        <taxon>Chitinophagia</taxon>
        <taxon>Chitinophagales</taxon>
        <taxon>Chitinophagaceae</taxon>
        <taxon>Ilyomonas</taxon>
    </lineage>
</organism>
<dbReference type="InterPro" id="IPR050250">
    <property type="entry name" value="Macrolide_Exporter_MacB"/>
</dbReference>
<feature type="transmembrane region" description="Helical" evidence="6">
    <location>
        <begin position="21"/>
        <end position="41"/>
    </location>
</feature>
<sequence length="816" mass="92308">MFHNYFITTIRNLLRNKASSIINIVGLAVSIACCIAIYVFVKHEETFDHFHSKADRTYRIVFDRKTVQGVEHNGYVAFPTAKALRNDFPNLEAVTQLYVHNSAIVQIQDAVGGTKKFEEKEATYADEFFFKTFDFPLLAGSINRILSTPDEVVLSKTLADNYFGAAYSNRYNELIGKTITINKNPYRITGIMQDMPRNSNVACNMLLPFKDFERRNENVMQEWQNFWSESYVFVTLPKNYTAQQFDKALIAFKDKYLDKENAKEETFHPQPLLQVHTDELYGGTYYATPSILIIAFVTMGIIILLTACINFINLATAQSLQRAKEIGIRKTLGSRNWQLILRFMTETLVLVLLASGAGLLLANWFLQQFNQYLAFIVNLDLHIDVSIILFLLLLSLVITFLAGYYPARVMAGYQPIQALKGTLKATGTGFGNRFSFRKVLVTTQFVVTQLLIIGTIVVATQLQYFYSHNPGYQKQGILTVEMPGYDQQKITVFRNALMNLPQVEDVTFSSGPPMSAANASSNMRLPSQSKADEINTERKYVDPNYLSVFKIPLVAGRNLQEGDKIIIKKDSINRYNVLVNKKAVSMFGFKNAQAALGQTIVIGEDVATIVGVTDNFDNVAIQDEINPCMLYYSTDWIAMASIKMKTTNALTTLEQIKKNWEALYPDQVYKSMTLDDYIRHKAFYVLEDLMYQAFKIFSVLSIVIGCMGLYGLVSFLAIQRQKEIGIRKVLGASVNSILYLFSKEFTWLVLIAFLIAAPVGYWAMSSWLQTFANRINLHVSYFAITFCISVLIVVFTIGFQAIKAAIANPVKSLRSE</sequence>
<evidence type="ECO:0000256" key="3">
    <source>
        <dbReference type="ARBA" id="ARBA00022692"/>
    </source>
</evidence>
<dbReference type="InterPro" id="IPR003838">
    <property type="entry name" value="ABC3_permease_C"/>
</dbReference>
<dbReference type="RefSeq" id="WP_137261929.1">
    <property type="nucleotide sequence ID" value="NZ_SZQL01000008.1"/>
</dbReference>
<dbReference type="Proteomes" id="UP000305848">
    <property type="component" value="Unassembled WGS sequence"/>
</dbReference>
<feature type="transmembrane region" description="Helical" evidence="6">
    <location>
        <begin position="745"/>
        <end position="764"/>
    </location>
</feature>
<dbReference type="InterPro" id="IPR025857">
    <property type="entry name" value="MacB_PCD"/>
</dbReference>
<keyword evidence="2" id="KW-1003">Cell membrane</keyword>
<gene>
    <name evidence="9" type="ORF">FC093_11485</name>
</gene>
<keyword evidence="10" id="KW-1185">Reference proteome</keyword>
<keyword evidence="4 6" id="KW-1133">Transmembrane helix</keyword>
<feature type="transmembrane region" description="Helical" evidence="6">
    <location>
        <begin position="385"/>
        <end position="405"/>
    </location>
</feature>
<feature type="transmembrane region" description="Helical" evidence="6">
    <location>
        <begin position="445"/>
        <end position="466"/>
    </location>
</feature>
<feature type="transmembrane region" description="Helical" evidence="6">
    <location>
        <begin position="696"/>
        <end position="718"/>
    </location>
</feature>
<dbReference type="AlphaFoldDB" id="A0A4U3L0B0"/>
<feature type="domain" description="ABC3 transporter permease C-terminal" evidence="7">
    <location>
        <begin position="298"/>
        <end position="414"/>
    </location>
</feature>
<name>A0A4U3L0B0_9BACT</name>
<feature type="transmembrane region" description="Helical" evidence="6">
    <location>
        <begin position="291"/>
        <end position="312"/>
    </location>
</feature>
<evidence type="ECO:0000259" key="7">
    <source>
        <dbReference type="Pfam" id="PF02687"/>
    </source>
</evidence>
<dbReference type="Pfam" id="PF02687">
    <property type="entry name" value="FtsX"/>
    <property type="match status" value="2"/>
</dbReference>
<feature type="domain" description="MacB-like periplasmic core" evidence="8">
    <location>
        <begin position="20"/>
        <end position="249"/>
    </location>
</feature>
<evidence type="ECO:0000256" key="5">
    <source>
        <dbReference type="ARBA" id="ARBA00023136"/>
    </source>
</evidence>
<reference evidence="9 10" key="1">
    <citation type="submission" date="2019-05" db="EMBL/GenBank/DDBJ databases">
        <title>Panacibacter sp. strain 17mud1-8 Genome sequencing and assembly.</title>
        <authorList>
            <person name="Chhetri G."/>
        </authorList>
    </citation>
    <scope>NUCLEOTIDE SEQUENCE [LARGE SCALE GENOMIC DNA]</scope>
    <source>
        <strain evidence="9 10">17mud1-8</strain>
    </source>
</reference>
<keyword evidence="5 6" id="KW-0472">Membrane</keyword>
<feature type="transmembrane region" description="Helical" evidence="6">
    <location>
        <begin position="339"/>
        <end position="365"/>
    </location>
</feature>
<keyword evidence="3 6" id="KW-0812">Transmembrane</keyword>
<dbReference type="EMBL" id="SZQL01000008">
    <property type="protein sequence ID" value="TKK68250.1"/>
    <property type="molecule type" value="Genomic_DNA"/>
</dbReference>
<dbReference type="OrthoDB" id="5933722at2"/>
<evidence type="ECO:0000313" key="9">
    <source>
        <dbReference type="EMBL" id="TKK68250.1"/>
    </source>
</evidence>
<evidence type="ECO:0000313" key="10">
    <source>
        <dbReference type="Proteomes" id="UP000305848"/>
    </source>
</evidence>
<dbReference type="GO" id="GO:0005886">
    <property type="term" value="C:plasma membrane"/>
    <property type="evidence" value="ECO:0007669"/>
    <property type="project" value="UniProtKB-SubCell"/>
</dbReference>
<evidence type="ECO:0000256" key="4">
    <source>
        <dbReference type="ARBA" id="ARBA00022989"/>
    </source>
</evidence>
<comment type="caution">
    <text evidence="9">The sequence shown here is derived from an EMBL/GenBank/DDBJ whole genome shotgun (WGS) entry which is preliminary data.</text>
</comment>
<dbReference type="Pfam" id="PF12704">
    <property type="entry name" value="MacB_PCD"/>
    <property type="match status" value="2"/>
</dbReference>
<feature type="domain" description="ABC3 transporter permease C-terminal" evidence="7">
    <location>
        <begin position="696"/>
        <end position="805"/>
    </location>
</feature>
<accession>A0A4U3L0B0</accession>
<evidence type="ECO:0000259" key="8">
    <source>
        <dbReference type="Pfam" id="PF12704"/>
    </source>
</evidence>
<dbReference type="PANTHER" id="PTHR30572">
    <property type="entry name" value="MEMBRANE COMPONENT OF TRANSPORTER-RELATED"/>
    <property type="match status" value="1"/>
</dbReference>
<dbReference type="GO" id="GO:0022857">
    <property type="term" value="F:transmembrane transporter activity"/>
    <property type="evidence" value="ECO:0007669"/>
    <property type="project" value="TreeGrafter"/>
</dbReference>
<evidence type="ECO:0000256" key="2">
    <source>
        <dbReference type="ARBA" id="ARBA00022475"/>
    </source>
</evidence>
<comment type="subcellular location">
    <subcellularLocation>
        <location evidence="1">Cell membrane</location>
        <topology evidence="1">Multi-pass membrane protein</topology>
    </subcellularLocation>
</comment>
<evidence type="ECO:0000256" key="1">
    <source>
        <dbReference type="ARBA" id="ARBA00004651"/>
    </source>
</evidence>
<protein>
    <submittedName>
        <fullName evidence="9">FtsX-like permease family protein</fullName>
    </submittedName>
</protein>
<evidence type="ECO:0000256" key="6">
    <source>
        <dbReference type="SAM" id="Phobius"/>
    </source>
</evidence>
<feature type="transmembrane region" description="Helical" evidence="6">
    <location>
        <begin position="779"/>
        <end position="802"/>
    </location>
</feature>
<proteinExistence type="predicted"/>
<feature type="domain" description="MacB-like periplasmic core" evidence="8">
    <location>
        <begin position="496"/>
        <end position="617"/>
    </location>
</feature>